<evidence type="ECO:0000256" key="1">
    <source>
        <dbReference type="SAM" id="MobiDB-lite"/>
    </source>
</evidence>
<reference evidence="2 3" key="1">
    <citation type="journal article" date="2023" name="Arcadia Sci">
        <title>De novo assembly of a long-read Amblyomma americanum tick genome.</title>
        <authorList>
            <person name="Chou S."/>
            <person name="Poskanzer K.E."/>
            <person name="Rollins M."/>
            <person name="Thuy-Boun P.S."/>
        </authorList>
    </citation>
    <scope>NUCLEOTIDE SEQUENCE [LARGE SCALE GENOMIC DNA]</scope>
    <source>
        <strain evidence="2">F_SG_1</strain>
        <tissue evidence="2">Salivary glands</tissue>
    </source>
</reference>
<feature type="compositionally biased region" description="Low complexity" evidence="1">
    <location>
        <begin position="360"/>
        <end position="375"/>
    </location>
</feature>
<evidence type="ECO:0000313" key="2">
    <source>
        <dbReference type="EMBL" id="KAK8768415.1"/>
    </source>
</evidence>
<comment type="caution">
    <text evidence="2">The sequence shown here is derived from an EMBL/GenBank/DDBJ whole genome shotgun (WGS) entry which is preliminary data.</text>
</comment>
<feature type="compositionally biased region" description="Basic and acidic residues" evidence="1">
    <location>
        <begin position="472"/>
        <end position="484"/>
    </location>
</feature>
<keyword evidence="3" id="KW-1185">Reference proteome</keyword>
<evidence type="ECO:0000313" key="3">
    <source>
        <dbReference type="Proteomes" id="UP001321473"/>
    </source>
</evidence>
<feature type="region of interest" description="Disordered" evidence="1">
    <location>
        <begin position="294"/>
        <end position="525"/>
    </location>
</feature>
<feature type="compositionally biased region" description="Basic and acidic residues" evidence="1">
    <location>
        <begin position="507"/>
        <end position="522"/>
    </location>
</feature>
<dbReference type="AlphaFoldDB" id="A0AAQ4E125"/>
<protein>
    <submittedName>
        <fullName evidence="2">Uncharacterized protein</fullName>
    </submittedName>
</protein>
<accession>A0AAQ4E125</accession>
<organism evidence="2 3">
    <name type="scientific">Amblyomma americanum</name>
    <name type="common">Lone star tick</name>
    <dbReference type="NCBI Taxonomy" id="6943"/>
    <lineage>
        <taxon>Eukaryota</taxon>
        <taxon>Metazoa</taxon>
        <taxon>Ecdysozoa</taxon>
        <taxon>Arthropoda</taxon>
        <taxon>Chelicerata</taxon>
        <taxon>Arachnida</taxon>
        <taxon>Acari</taxon>
        <taxon>Parasitiformes</taxon>
        <taxon>Ixodida</taxon>
        <taxon>Ixodoidea</taxon>
        <taxon>Ixodidae</taxon>
        <taxon>Amblyomminae</taxon>
        <taxon>Amblyomma</taxon>
    </lineage>
</organism>
<feature type="region of interest" description="Disordered" evidence="1">
    <location>
        <begin position="538"/>
        <end position="610"/>
    </location>
</feature>
<feature type="region of interest" description="Disordered" evidence="1">
    <location>
        <begin position="1"/>
        <end position="86"/>
    </location>
</feature>
<feature type="compositionally biased region" description="Basic residues" evidence="1">
    <location>
        <begin position="11"/>
        <end position="27"/>
    </location>
</feature>
<dbReference type="Proteomes" id="UP001321473">
    <property type="component" value="Unassembled WGS sequence"/>
</dbReference>
<feature type="region of interest" description="Disordered" evidence="1">
    <location>
        <begin position="681"/>
        <end position="711"/>
    </location>
</feature>
<feature type="compositionally biased region" description="Basic residues" evidence="1">
    <location>
        <begin position="540"/>
        <end position="552"/>
    </location>
</feature>
<feature type="compositionally biased region" description="Basic and acidic residues" evidence="1">
    <location>
        <begin position="425"/>
        <end position="435"/>
    </location>
</feature>
<dbReference type="EMBL" id="JARKHS020024007">
    <property type="protein sequence ID" value="KAK8768415.1"/>
    <property type="molecule type" value="Genomic_DNA"/>
</dbReference>
<proteinExistence type="predicted"/>
<gene>
    <name evidence="2" type="ORF">V5799_015119</name>
</gene>
<sequence>MSDREQTLKKGTPKTVKRTQSKSKKKASSKESQQIRQDSDTDVDSMDSEVERRDHQKHNKPSSNQEGAKVPEHEGSSDKESEPRLPKLAKIDKNIFSNLVKVSQITAGDGKVGAVIDKIINEVCKLKALTMEATHENEFLKGRLAECRAPIKSPTYAEVTKTISEQRQEQETRAIIVTSKERRKEKILEDLKKIMDPMEMDIKDTTMRSGKEGVVIVSTDAPSLEKVEKKIQSDSGLLDLQIHHPKGRRMEMKVVGVDQEMEDEELITRIICQNNLLCKEEDTEVKAKYKGRYGKKDTGKRTKGQKGQKGKDKCHVNTVTPSLRGGAGESAARDGRRMDAVPVPGTQGAAGLAEESAGPASRTRSRVATTTTAKMATRRPGDKSGKVPGEEANLRSLARKTAEKNTAAGGPVPGGGAELPKLARKKMDVRDKEESQLTTATRKMTVPEMPKMAARSRAADGAEKTAVPVKPKVPEKSRTADGAEKTAVPVKPKVPEKNKAAVAAKKPGQEKTRRRLTEKETAVDETTVAEKTAAVNVKRGQMKKPPMKKTVGKKTTVSKEVASIDDTERTQVTQTAEAGAKGSQRGGRPAKGSNRGAARAISGPAGRTRCQLRSQKAQVEPAAAEEVVGPAAAALGPAAVSEDKYVLFLEEVPGPAALENVNTLGPVVLASPVLTIERRSSMAEPEGGSVRGVTPPGGPILPPLTMGGGRL</sequence>
<feature type="compositionally biased region" description="Basic and acidic residues" evidence="1">
    <location>
        <begin position="69"/>
        <end position="86"/>
    </location>
</feature>
<name>A0AAQ4E125_AMBAM</name>
<feature type="compositionally biased region" description="Basic and acidic residues" evidence="1">
    <location>
        <begin position="379"/>
        <end position="393"/>
    </location>
</feature>